<dbReference type="InParanoid" id="A0A6J0C6F1"/>
<proteinExistence type="predicted"/>
<accession>A0A6J0C6F1</accession>
<dbReference type="EC" id="3.2.1.20" evidence="2"/>
<protein>
    <recommendedName>
        <fullName evidence="2">alpha-glucosidase</fullName>
        <ecNumber evidence="2">3.2.1.20</ecNumber>
    </recommendedName>
</protein>
<dbReference type="GO" id="GO:0004558">
    <property type="term" value="F:alpha-1,4-glucosidase activity"/>
    <property type="evidence" value="ECO:0007669"/>
    <property type="project" value="UniProtKB-EC"/>
</dbReference>
<dbReference type="SUPFAM" id="SSF51445">
    <property type="entry name" value="(Trans)glycosidases"/>
    <property type="match status" value="1"/>
</dbReference>
<evidence type="ECO:0000313" key="6">
    <source>
        <dbReference type="RefSeq" id="XP_015521929.2"/>
    </source>
</evidence>
<dbReference type="InterPro" id="IPR006047">
    <property type="entry name" value="GH13_cat_dom"/>
</dbReference>
<dbReference type="OrthoDB" id="1740265at2759"/>
<name>A0A6J0C6F1_NEOLC</name>
<feature type="domain" description="Glycosyl hydrolase family 13 catalytic" evidence="4">
    <location>
        <begin position="38"/>
        <end position="429"/>
    </location>
</feature>
<keyword evidence="3" id="KW-0732">Signal</keyword>
<sequence length="583" mass="65401">MLSQLAILFIGLASALGCRTGTEIVSNQDWWKTTAFYQIYPRSFKDSDGDGVGDLNGVTSKLDHLVDAGVGALWISPIYPSPMADFGYDISNFVDIDPLFGTLDDFDALVARAKQLNLKVILDFVPNHSSDEHEWFKKSVRREDPYTDYYIWRDGKNPDDTGKYEPPNNWLSTFQGSAWEWNEERGQFYLHQFVKGQPDLNYRNANLRKEMENVLSFWLKRGVEGFRIDAINHMFEDDRFLDEPSSNNANVSAGYYDSLNHIYSKDQPETYDVLQSWRDLLDKYAQESNTDTKVIMTEGYANTDLVMQYYTHGSNIPFNFGFITNTRSGSTAAEFKSVIDSWLDSMPENYVANWVTGNHDQRRVASRYGSNRADQMSIVCLILPGISVTYNGDEIGMLDGEISWVDSVDPAACNTDAEHFEQYSRDPERTPYQWDSTTSAGFSTSSTTWLPVNRNYVSLNLAAQKAVSHSHYHVYQAMTALRKLPIFKRGSLSVEVLADNVLAITRSVTGATPIVALVNCAESSVSINVKNSIAVLDQMTVYTSSVSSGITPGRNVTTSSVQLPVATTIVLTSPRLYQIVHGA</sequence>
<dbReference type="GO" id="GO:0005975">
    <property type="term" value="P:carbohydrate metabolic process"/>
    <property type="evidence" value="ECO:0007669"/>
    <property type="project" value="InterPro"/>
</dbReference>
<dbReference type="RefSeq" id="XP_015521929.2">
    <property type="nucleotide sequence ID" value="XM_015666443.2"/>
</dbReference>
<dbReference type="Pfam" id="PF00128">
    <property type="entry name" value="Alpha-amylase"/>
    <property type="match status" value="1"/>
</dbReference>
<dbReference type="KEGG" id="nlo:107225849"/>
<reference evidence="6" key="1">
    <citation type="submission" date="2025-08" db="UniProtKB">
        <authorList>
            <consortium name="RefSeq"/>
        </authorList>
    </citation>
    <scope>IDENTIFICATION</scope>
    <source>
        <tissue evidence="6">Thorax and Abdomen</tissue>
    </source>
</reference>
<dbReference type="InterPro" id="IPR017853">
    <property type="entry name" value="GH"/>
</dbReference>
<dbReference type="PANTHER" id="PTHR10357:SF179">
    <property type="entry name" value="NEUTRAL AND BASIC AMINO ACID TRANSPORT PROTEIN RBAT"/>
    <property type="match status" value="1"/>
</dbReference>
<evidence type="ECO:0000313" key="5">
    <source>
        <dbReference type="Proteomes" id="UP000829291"/>
    </source>
</evidence>
<dbReference type="Gene3D" id="3.20.20.80">
    <property type="entry name" value="Glycosidases"/>
    <property type="match status" value="1"/>
</dbReference>
<comment type="catalytic activity">
    <reaction evidence="1">
        <text>Hydrolysis of terminal, non-reducing (1-&gt;4)-linked alpha-D-glucose residues with release of alpha-D-glucose.</text>
        <dbReference type="EC" id="3.2.1.20"/>
    </reaction>
</comment>
<feature type="signal peptide" evidence="3">
    <location>
        <begin position="1"/>
        <end position="17"/>
    </location>
</feature>
<dbReference type="SMART" id="SM00642">
    <property type="entry name" value="Aamy"/>
    <property type="match status" value="1"/>
</dbReference>
<dbReference type="FunCoup" id="A0A6J0C6F1">
    <property type="interactions" value="32"/>
</dbReference>
<dbReference type="InterPro" id="IPR045857">
    <property type="entry name" value="O16G_dom_2"/>
</dbReference>
<dbReference type="AlphaFoldDB" id="A0A6J0C6F1"/>
<dbReference type="Gene3D" id="3.90.400.10">
    <property type="entry name" value="Oligo-1,6-glucosidase, Domain 2"/>
    <property type="match status" value="1"/>
</dbReference>
<gene>
    <name evidence="6" type="primary">LOC107225849</name>
</gene>
<dbReference type="Proteomes" id="UP000829291">
    <property type="component" value="Chromosome 4"/>
</dbReference>
<dbReference type="PANTHER" id="PTHR10357">
    <property type="entry name" value="ALPHA-AMYLASE FAMILY MEMBER"/>
    <property type="match status" value="1"/>
</dbReference>
<dbReference type="CDD" id="cd11328">
    <property type="entry name" value="AmyAc_maltase"/>
    <property type="match status" value="1"/>
</dbReference>
<evidence type="ECO:0000256" key="2">
    <source>
        <dbReference type="ARBA" id="ARBA00012741"/>
    </source>
</evidence>
<dbReference type="GeneID" id="107225849"/>
<evidence type="ECO:0000256" key="1">
    <source>
        <dbReference type="ARBA" id="ARBA00001657"/>
    </source>
</evidence>
<evidence type="ECO:0000256" key="3">
    <source>
        <dbReference type="SAM" id="SignalP"/>
    </source>
</evidence>
<feature type="chain" id="PRO_5046253187" description="alpha-glucosidase" evidence="3">
    <location>
        <begin position="18"/>
        <end position="583"/>
    </location>
</feature>
<organism evidence="6">
    <name type="scientific">Neodiprion lecontei</name>
    <name type="common">Redheaded pine sawfly</name>
    <dbReference type="NCBI Taxonomy" id="441921"/>
    <lineage>
        <taxon>Eukaryota</taxon>
        <taxon>Metazoa</taxon>
        <taxon>Ecdysozoa</taxon>
        <taxon>Arthropoda</taxon>
        <taxon>Hexapoda</taxon>
        <taxon>Insecta</taxon>
        <taxon>Pterygota</taxon>
        <taxon>Neoptera</taxon>
        <taxon>Endopterygota</taxon>
        <taxon>Hymenoptera</taxon>
        <taxon>Tenthredinoidea</taxon>
        <taxon>Diprionidae</taxon>
        <taxon>Diprioninae</taxon>
        <taxon>Neodiprion</taxon>
    </lineage>
</organism>
<evidence type="ECO:0000259" key="4">
    <source>
        <dbReference type="SMART" id="SM00642"/>
    </source>
</evidence>
<keyword evidence="5" id="KW-1185">Reference proteome</keyword>